<evidence type="ECO:0000259" key="1">
    <source>
        <dbReference type="Pfam" id="PF01609"/>
    </source>
</evidence>
<evidence type="ECO:0000313" key="3">
    <source>
        <dbReference type="Proteomes" id="UP000318478"/>
    </source>
</evidence>
<dbReference type="GO" id="GO:0006313">
    <property type="term" value="P:DNA transposition"/>
    <property type="evidence" value="ECO:0007669"/>
    <property type="project" value="InterPro"/>
</dbReference>
<name>A0A5C5XR77_9BACT</name>
<evidence type="ECO:0000313" key="2">
    <source>
        <dbReference type="EMBL" id="TWT65158.1"/>
    </source>
</evidence>
<feature type="domain" description="Transposase IS4-like" evidence="1">
    <location>
        <begin position="123"/>
        <end position="306"/>
    </location>
</feature>
<dbReference type="PANTHER" id="PTHR34631">
    <property type="match status" value="1"/>
</dbReference>
<dbReference type="GO" id="GO:0003677">
    <property type="term" value="F:DNA binding"/>
    <property type="evidence" value="ECO:0007669"/>
    <property type="project" value="InterPro"/>
</dbReference>
<dbReference type="Pfam" id="PF01609">
    <property type="entry name" value="DDE_Tnp_1"/>
    <property type="match status" value="1"/>
</dbReference>
<dbReference type="RefSeq" id="WP_146591971.1">
    <property type="nucleotide sequence ID" value="NZ_SJPO01000027.1"/>
</dbReference>
<accession>A0A5C5XR77</accession>
<keyword evidence="3" id="KW-1185">Reference proteome</keyword>
<dbReference type="PANTHER" id="PTHR34631:SF3">
    <property type="entry name" value="ISSOD12 TRANSPOSASE TNPA_ISSOD12"/>
    <property type="match status" value="1"/>
</dbReference>
<organism evidence="2 3">
    <name type="scientific">Posidoniimonas polymericola</name>
    <dbReference type="NCBI Taxonomy" id="2528002"/>
    <lineage>
        <taxon>Bacteria</taxon>
        <taxon>Pseudomonadati</taxon>
        <taxon>Planctomycetota</taxon>
        <taxon>Planctomycetia</taxon>
        <taxon>Pirellulales</taxon>
        <taxon>Lacipirellulaceae</taxon>
        <taxon>Posidoniimonas</taxon>
    </lineage>
</organism>
<dbReference type="OrthoDB" id="256194at2"/>
<dbReference type="AlphaFoldDB" id="A0A5C5XR77"/>
<protein>
    <submittedName>
        <fullName evidence="2">Transposase DDE domain protein</fullName>
    </submittedName>
</protein>
<reference evidence="2 3" key="1">
    <citation type="submission" date="2019-02" db="EMBL/GenBank/DDBJ databases">
        <title>Deep-cultivation of Planctomycetes and their phenomic and genomic characterization uncovers novel biology.</title>
        <authorList>
            <person name="Wiegand S."/>
            <person name="Jogler M."/>
            <person name="Boedeker C."/>
            <person name="Pinto D."/>
            <person name="Vollmers J."/>
            <person name="Rivas-Marin E."/>
            <person name="Kohn T."/>
            <person name="Peeters S.H."/>
            <person name="Heuer A."/>
            <person name="Rast P."/>
            <person name="Oberbeckmann S."/>
            <person name="Bunk B."/>
            <person name="Jeske O."/>
            <person name="Meyerdierks A."/>
            <person name="Storesund J.E."/>
            <person name="Kallscheuer N."/>
            <person name="Luecker S."/>
            <person name="Lage O.M."/>
            <person name="Pohl T."/>
            <person name="Merkel B.J."/>
            <person name="Hornburger P."/>
            <person name="Mueller R.-W."/>
            <person name="Bruemmer F."/>
            <person name="Labrenz M."/>
            <person name="Spormann A.M."/>
            <person name="Op Den Camp H."/>
            <person name="Overmann J."/>
            <person name="Amann R."/>
            <person name="Jetten M.S.M."/>
            <person name="Mascher T."/>
            <person name="Medema M.H."/>
            <person name="Devos D.P."/>
            <person name="Kaster A.-K."/>
            <person name="Ovreas L."/>
            <person name="Rohde M."/>
            <person name="Galperin M.Y."/>
            <person name="Jogler C."/>
        </authorList>
    </citation>
    <scope>NUCLEOTIDE SEQUENCE [LARGE SCALE GENOMIC DNA]</scope>
    <source>
        <strain evidence="2 3">Pla123a</strain>
    </source>
</reference>
<dbReference type="InterPro" id="IPR053520">
    <property type="entry name" value="Transposase_Tn903"/>
</dbReference>
<dbReference type="NCBIfam" id="NF033579">
    <property type="entry name" value="transpos_IS5_2"/>
    <property type="match status" value="1"/>
</dbReference>
<dbReference type="EMBL" id="SJPO01000027">
    <property type="protein sequence ID" value="TWT65158.1"/>
    <property type="molecule type" value="Genomic_DNA"/>
</dbReference>
<dbReference type="InterPro" id="IPR053172">
    <property type="entry name" value="Tn903_transposase"/>
</dbReference>
<dbReference type="GO" id="GO:0004803">
    <property type="term" value="F:transposase activity"/>
    <property type="evidence" value="ECO:0007669"/>
    <property type="project" value="InterPro"/>
</dbReference>
<dbReference type="InterPro" id="IPR002559">
    <property type="entry name" value="Transposase_11"/>
</dbReference>
<dbReference type="Proteomes" id="UP000318478">
    <property type="component" value="Unassembled WGS sequence"/>
</dbReference>
<gene>
    <name evidence="2" type="ORF">Pla123a_49330</name>
</gene>
<proteinExistence type="predicted"/>
<comment type="caution">
    <text evidence="2">The sequence shown here is derived from an EMBL/GenBank/DDBJ whole genome shotgun (WGS) entry which is preliminary data.</text>
</comment>
<sequence>MAASRASSRTAGKAYKVTNWKEYNESLVRRGDVTLWLEEDVIIGWEHENAEKKVGRPFTYSEEAVRCLLSLREVFGLTYRQTEGFGRSLVRLMDAKIAIPDFTSLQKRAAKLEIPLTAKPKRGPVDIVVDSTGLKVYGDGEWKARKHGVSKRRTWRKLHIAIDPKTGEIVAEESTDNDKHDADLVEPLIEQVERPIERFYGDGAYDQRKVYEALECEAAQPIIPPRKNAKVWRHGNSSDCRLPRDQALRQIRRTSRKAWKIDVGYHSRSLVETSMHRLKAAFGDKLRSRKPPNQKAECRLRCAILNRFTQLGTPQFVWS</sequence>